<reference evidence="1" key="1">
    <citation type="submission" date="2020-10" db="EMBL/GenBank/DDBJ databases">
        <authorList>
            <person name="Castelo-Branco R."/>
            <person name="Eusebio N."/>
            <person name="Adriana R."/>
            <person name="Vieira A."/>
            <person name="Brugerolle De Fraissinette N."/>
            <person name="Rezende De Castro R."/>
            <person name="Schneider M.P."/>
            <person name="Vasconcelos V."/>
            <person name="Leao P.N."/>
        </authorList>
    </citation>
    <scope>NUCLEOTIDE SEQUENCE</scope>
    <source>
        <strain evidence="1">LEGE 11480</strain>
    </source>
</reference>
<gene>
    <name evidence="1" type="ORF">IQ266_20945</name>
</gene>
<dbReference type="Proteomes" id="UP000625316">
    <property type="component" value="Unassembled WGS sequence"/>
</dbReference>
<accession>A0A928VPB5</accession>
<comment type="caution">
    <text evidence="1">The sequence shown here is derived from an EMBL/GenBank/DDBJ whole genome shotgun (WGS) entry which is preliminary data.</text>
</comment>
<sequence length="190" mass="21506">MSFSLEILAFPILTNRARYHTCFIEIPEEDKPIAGIEVIGKYYSFARFCPDQARAFETTSRLLDRERLSIITRSPKGYIVWRWEPEAILITNQASKSQATQGFCKVLQLKTKVPTCEIQVPDLDKPLTAIRVSGQYYALLKGVADHQAAVQLGTRMSKWGDRILVTPKRKGYSLWIHEAEAQLITTSGAT</sequence>
<organism evidence="1 2">
    <name type="scientific">Romeriopsis navalis LEGE 11480</name>
    <dbReference type="NCBI Taxonomy" id="2777977"/>
    <lineage>
        <taxon>Bacteria</taxon>
        <taxon>Bacillati</taxon>
        <taxon>Cyanobacteriota</taxon>
        <taxon>Cyanophyceae</taxon>
        <taxon>Leptolyngbyales</taxon>
        <taxon>Leptolyngbyaceae</taxon>
        <taxon>Romeriopsis</taxon>
        <taxon>Romeriopsis navalis</taxon>
    </lineage>
</organism>
<dbReference type="RefSeq" id="WP_264327030.1">
    <property type="nucleotide sequence ID" value="NZ_JADEXQ010000093.1"/>
</dbReference>
<keyword evidence="2" id="KW-1185">Reference proteome</keyword>
<dbReference type="EMBL" id="JADEXQ010000093">
    <property type="protein sequence ID" value="MBE9032211.1"/>
    <property type="molecule type" value="Genomic_DNA"/>
</dbReference>
<evidence type="ECO:0000313" key="2">
    <source>
        <dbReference type="Proteomes" id="UP000625316"/>
    </source>
</evidence>
<dbReference type="AlphaFoldDB" id="A0A928VPB5"/>
<name>A0A928VPB5_9CYAN</name>
<proteinExistence type="predicted"/>
<evidence type="ECO:0000313" key="1">
    <source>
        <dbReference type="EMBL" id="MBE9032211.1"/>
    </source>
</evidence>
<protein>
    <submittedName>
        <fullName evidence="1">Uncharacterized protein</fullName>
    </submittedName>
</protein>